<dbReference type="Pfam" id="PF22296">
    <property type="entry name" value="bAvd"/>
    <property type="match status" value="1"/>
</dbReference>
<dbReference type="InterPro" id="IPR036583">
    <property type="entry name" value="23S_rRNA_IVS_sf"/>
</dbReference>
<dbReference type="SUPFAM" id="SSF158446">
    <property type="entry name" value="IVS-encoded protein-like"/>
    <property type="match status" value="1"/>
</dbReference>
<proteinExistence type="predicted"/>
<dbReference type="EMBL" id="SIHI01000047">
    <property type="protein sequence ID" value="TWT40858.1"/>
    <property type="molecule type" value="Genomic_DNA"/>
</dbReference>
<gene>
    <name evidence="2" type="ORF">KOR42_48540</name>
</gene>
<keyword evidence="3" id="KW-1185">Reference proteome</keyword>
<name>A0A5C5VQD7_9PLAN</name>
<dbReference type="OrthoDB" id="598177at2"/>
<dbReference type="AlphaFoldDB" id="A0A5C5VQD7"/>
<evidence type="ECO:0000313" key="3">
    <source>
        <dbReference type="Proteomes" id="UP000317243"/>
    </source>
</evidence>
<evidence type="ECO:0000259" key="1">
    <source>
        <dbReference type="Pfam" id="PF22296"/>
    </source>
</evidence>
<protein>
    <recommendedName>
        <fullName evidence="1">bAvd-like domain-containing protein</fullName>
    </recommendedName>
</protein>
<dbReference type="InterPro" id="IPR055360">
    <property type="entry name" value="bAvd"/>
</dbReference>
<evidence type="ECO:0000313" key="2">
    <source>
        <dbReference type="EMBL" id="TWT40858.1"/>
    </source>
</evidence>
<feature type="domain" description="bAvd-like" evidence="1">
    <location>
        <begin position="15"/>
        <end position="111"/>
    </location>
</feature>
<comment type="caution">
    <text evidence="2">The sequence shown here is derived from an EMBL/GenBank/DDBJ whole genome shotgun (WGS) entry which is preliminary data.</text>
</comment>
<sequence length="118" mass="13631">MKPDEDLPIIRAWYELTVWLIPKIGKFPRDIRFTLGERIETRVLTVLELLIRARYAKDRIALLEEANTEIDVIFYLLRIARDLKALPTKGYGFASEKLVNVGTQLGGWRKSLETKGKS</sequence>
<dbReference type="RefSeq" id="WP_146512169.1">
    <property type="nucleotide sequence ID" value="NZ_SIHI01000047.1"/>
</dbReference>
<organism evidence="2 3">
    <name type="scientific">Thalassoglobus neptunius</name>
    <dbReference type="NCBI Taxonomy" id="1938619"/>
    <lineage>
        <taxon>Bacteria</taxon>
        <taxon>Pseudomonadati</taxon>
        <taxon>Planctomycetota</taxon>
        <taxon>Planctomycetia</taxon>
        <taxon>Planctomycetales</taxon>
        <taxon>Planctomycetaceae</taxon>
        <taxon>Thalassoglobus</taxon>
    </lineage>
</organism>
<dbReference type="NCBIfam" id="NF033474">
    <property type="entry name" value="DivGenRetAVD"/>
    <property type="match status" value="1"/>
</dbReference>
<accession>A0A5C5VQD7</accession>
<dbReference type="CDD" id="cd16376">
    <property type="entry name" value="Avd_like"/>
    <property type="match status" value="1"/>
</dbReference>
<dbReference type="Proteomes" id="UP000317243">
    <property type="component" value="Unassembled WGS sequence"/>
</dbReference>
<reference evidence="2 3" key="1">
    <citation type="submission" date="2019-02" db="EMBL/GenBank/DDBJ databases">
        <title>Deep-cultivation of Planctomycetes and their phenomic and genomic characterization uncovers novel biology.</title>
        <authorList>
            <person name="Wiegand S."/>
            <person name="Jogler M."/>
            <person name="Boedeker C."/>
            <person name="Pinto D."/>
            <person name="Vollmers J."/>
            <person name="Rivas-Marin E."/>
            <person name="Kohn T."/>
            <person name="Peeters S.H."/>
            <person name="Heuer A."/>
            <person name="Rast P."/>
            <person name="Oberbeckmann S."/>
            <person name="Bunk B."/>
            <person name="Jeske O."/>
            <person name="Meyerdierks A."/>
            <person name="Storesund J.E."/>
            <person name="Kallscheuer N."/>
            <person name="Luecker S."/>
            <person name="Lage O.M."/>
            <person name="Pohl T."/>
            <person name="Merkel B.J."/>
            <person name="Hornburger P."/>
            <person name="Mueller R.-W."/>
            <person name="Bruemmer F."/>
            <person name="Labrenz M."/>
            <person name="Spormann A.M."/>
            <person name="Op Den Camp H."/>
            <person name="Overmann J."/>
            <person name="Amann R."/>
            <person name="Jetten M.S.M."/>
            <person name="Mascher T."/>
            <person name="Medema M.H."/>
            <person name="Devos D.P."/>
            <person name="Kaster A.-K."/>
            <person name="Ovreas L."/>
            <person name="Rohde M."/>
            <person name="Galperin M.Y."/>
            <person name="Jogler C."/>
        </authorList>
    </citation>
    <scope>NUCLEOTIDE SEQUENCE [LARGE SCALE GENOMIC DNA]</scope>
    <source>
        <strain evidence="2 3">KOR42</strain>
    </source>
</reference>
<dbReference type="Gene3D" id="1.20.1440.60">
    <property type="entry name" value="23S rRNA-intervening sequence"/>
    <property type="match status" value="1"/>
</dbReference>